<evidence type="ECO:0000256" key="6">
    <source>
        <dbReference type="ARBA" id="ARBA00023242"/>
    </source>
</evidence>
<dbReference type="PANTHER" id="PTHR36206">
    <property type="entry name" value="ASPERCRYPTIN BIOSYNTHESIS CLUSTER-SPECIFIC TRANSCRIPTION REGULATOR ATNN-RELATED"/>
    <property type="match status" value="1"/>
</dbReference>
<evidence type="ECO:0000256" key="1">
    <source>
        <dbReference type="ARBA" id="ARBA00022723"/>
    </source>
</evidence>
<evidence type="ECO:0000256" key="2">
    <source>
        <dbReference type="ARBA" id="ARBA00022833"/>
    </source>
</evidence>
<dbReference type="GeneID" id="35430785"/>
<evidence type="ECO:0000256" key="3">
    <source>
        <dbReference type="ARBA" id="ARBA00023015"/>
    </source>
</evidence>
<keyword evidence="6" id="KW-0539">Nucleus</keyword>
<evidence type="ECO:0000313" key="8">
    <source>
        <dbReference type="EMBL" id="WPB02900.1"/>
    </source>
</evidence>
<evidence type="ECO:0000256" key="4">
    <source>
        <dbReference type="ARBA" id="ARBA00023125"/>
    </source>
</evidence>
<keyword evidence="9" id="KW-1185">Reference proteome</keyword>
<gene>
    <name evidence="8" type="ORF">RHO25_007536</name>
</gene>
<keyword evidence="1" id="KW-0479">Metal-binding</keyword>
<dbReference type="PANTHER" id="PTHR36206:SF12">
    <property type="entry name" value="ASPERCRYPTIN BIOSYNTHESIS CLUSTER-SPECIFIC TRANSCRIPTION REGULATOR ATNN-RELATED"/>
    <property type="match status" value="1"/>
</dbReference>
<evidence type="ECO:0000313" key="9">
    <source>
        <dbReference type="Proteomes" id="UP001302367"/>
    </source>
</evidence>
<dbReference type="InterPro" id="IPR052360">
    <property type="entry name" value="Transcr_Regulatory_Proteins"/>
</dbReference>
<organism evidence="8 9">
    <name type="scientific">Cercospora beticola</name>
    <name type="common">Sugarbeet leaf spot fungus</name>
    <dbReference type="NCBI Taxonomy" id="122368"/>
    <lineage>
        <taxon>Eukaryota</taxon>
        <taxon>Fungi</taxon>
        <taxon>Dikarya</taxon>
        <taxon>Ascomycota</taxon>
        <taxon>Pezizomycotina</taxon>
        <taxon>Dothideomycetes</taxon>
        <taxon>Dothideomycetidae</taxon>
        <taxon>Mycosphaerellales</taxon>
        <taxon>Mycosphaerellaceae</taxon>
        <taxon>Cercospora</taxon>
    </lineage>
</organism>
<reference evidence="8 9" key="1">
    <citation type="submission" date="2023-09" db="EMBL/GenBank/DDBJ databases">
        <title>Complete-Gapless Cercospora beticola genome.</title>
        <authorList>
            <person name="Wyatt N.A."/>
            <person name="Spanner R.E."/>
            <person name="Bolton M.D."/>
        </authorList>
    </citation>
    <scope>NUCLEOTIDE SEQUENCE [LARGE SCALE GENOMIC DNA]</scope>
    <source>
        <strain evidence="8">Cb09-40</strain>
    </source>
</reference>
<dbReference type="RefSeq" id="XP_023448845.2">
    <property type="nucleotide sequence ID" value="XM_023599719.2"/>
</dbReference>
<feature type="compositionally biased region" description="Pro residues" evidence="7">
    <location>
        <begin position="33"/>
        <end position="42"/>
    </location>
</feature>
<accession>A0ABZ0NTM8</accession>
<feature type="compositionally biased region" description="Low complexity" evidence="7">
    <location>
        <begin position="20"/>
        <end position="32"/>
    </location>
</feature>
<proteinExistence type="predicted"/>
<keyword evidence="5" id="KW-0804">Transcription</keyword>
<dbReference type="Proteomes" id="UP001302367">
    <property type="component" value="Chromosome 5"/>
</dbReference>
<keyword evidence="2" id="KW-0862">Zinc</keyword>
<keyword evidence="3" id="KW-0805">Transcription regulation</keyword>
<evidence type="ECO:0000256" key="7">
    <source>
        <dbReference type="SAM" id="MobiDB-lite"/>
    </source>
</evidence>
<dbReference type="EMBL" id="CP134188">
    <property type="protein sequence ID" value="WPB02900.1"/>
    <property type="molecule type" value="Genomic_DNA"/>
</dbReference>
<sequence>MRREFSYMPPLFQHFDPKISQQSPTLSASPPLLASPPLPASPQPSRTALCGSDQLALEYFFTRTLPFLNTCRPTPLWNQTVAALVQSTETFRHIAAAIGEQHRALCDRRLSEHAPGSIARLPTALYAKAILSVRRSLDGWSDDNATIPSLACLLMIVLETARESGSGALVHLNCGIRFVCRNRLYTTSFDLLEVARLLRAYGVNVILHEPIAPASTAIQKLLLGTDQLPTDHEEVENVISEFYNIIIELVPVRREQELPHFQSEAKSAFENISTITKLHTRFAEALDRLEQLQASRSEAAPEGRRLKILRARKILLQLELQHSRRSVKQDIRANRLYAEALELIDASLQQLCRSIGDVVPPFLFGVGLLPGIRSVAIECRDPVVRRKALETFRRYPVQEGVWNGRTQLRVCNTIIRFEDVTPGQMVIHHQLGPEHTGLGEPDSLTVFCISTANPPEHTVHQIPLSPE</sequence>
<name>A0ABZ0NTM8_CERBT</name>
<evidence type="ECO:0000256" key="5">
    <source>
        <dbReference type="ARBA" id="ARBA00023163"/>
    </source>
</evidence>
<protein>
    <submittedName>
        <fullName evidence="8">Uncharacterized protein</fullName>
    </submittedName>
</protein>
<feature type="region of interest" description="Disordered" evidence="7">
    <location>
        <begin position="20"/>
        <end position="45"/>
    </location>
</feature>
<keyword evidence="4" id="KW-0238">DNA-binding</keyword>